<dbReference type="Gene3D" id="3.30.40.10">
    <property type="entry name" value="Zinc/RING finger domain, C3HC4 (zinc finger)"/>
    <property type="match status" value="1"/>
</dbReference>
<keyword evidence="3" id="KW-0862">Zinc</keyword>
<dbReference type="AlphaFoldDB" id="A0A6C0F6G2"/>
<accession>A0A6C0F6G2</accession>
<feature type="domain" description="RING-type" evidence="4">
    <location>
        <begin position="9"/>
        <end position="54"/>
    </location>
</feature>
<evidence type="ECO:0000256" key="1">
    <source>
        <dbReference type="ARBA" id="ARBA00022723"/>
    </source>
</evidence>
<dbReference type="SMART" id="SM00184">
    <property type="entry name" value="RING"/>
    <property type="match status" value="1"/>
</dbReference>
<protein>
    <recommendedName>
        <fullName evidence="4">RING-type domain-containing protein</fullName>
    </recommendedName>
</protein>
<dbReference type="InterPro" id="IPR011016">
    <property type="entry name" value="Znf_RING-CH"/>
</dbReference>
<dbReference type="InterPro" id="IPR001841">
    <property type="entry name" value="Znf_RING"/>
</dbReference>
<dbReference type="PANTHER" id="PTHR45969:SF69">
    <property type="entry name" value="FINGER DOMAIN PROTEIN, PUTATIVE (AFU_ORTHOLOGUE AFUA_3G12190)-RELATED"/>
    <property type="match status" value="1"/>
</dbReference>
<proteinExistence type="predicted"/>
<dbReference type="GO" id="GO:0061630">
    <property type="term" value="F:ubiquitin protein ligase activity"/>
    <property type="evidence" value="ECO:0007669"/>
    <property type="project" value="TreeGrafter"/>
</dbReference>
<organism evidence="5">
    <name type="scientific">viral metagenome</name>
    <dbReference type="NCBI Taxonomy" id="1070528"/>
    <lineage>
        <taxon>unclassified sequences</taxon>
        <taxon>metagenomes</taxon>
        <taxon>organismal metagenomes</taxon>
    </lineage>
</organism>
<evidence type="ECO:0000256" key="2">
    <source>
        <dbReference type="ARBA" id="ARBA00022771"/>
    </source>
</evidence>
<sequence>MSDEFNEICSICHENMNIIDNDEMYELPECKHYFHTNCILTWFRAGHNRCPLCNNEGINNKNMSINLINNTLNNYSWQYKSKLLNDNYIKMRNISRKKNAPKGLKKKIEKLRKSEEKYKIAIKEFKDFINSTPENMRVKQLISKGKRLRRKKWELKRKIIKMKTYIGLSNPVINIIIPQKVEV</sequence>
<dbReference type="InterPro" id="IPR013083">
    <property type="entry name" value="Znf_RING/FYVE/PHD"/>
</dbReference>
<dbReference type="PROSITE" id="PS50089">
    <property type="entry name" value="ZF_RING_2"/>
    <property type="match status" value="1"/>
</dbReference>
<dbReference type="EMBL" id="MN738796">
    <property type="protein sequence ID" value="QHT37427.1"/>
    <property type="molecule type" value="Genomic_DNA"/>
</dbReference>
<name>A0A6C0F6G2_9ZZZZ</name>
<reference evidence="5" key="1">
    <citation type="journal article" date="2020" name="Nature">
        <title>Giant virus diversity and host interactions through global metagenomics.</title>
        <authorList>
            <person name="Schulz F."/>
            <person name="Roux S."/>
            <person name="Paez-Espino D."/>
            <person name="Jungbluth S."/>
            <person name="Walsh D.A."/>
            <person name="Denef V.J."/>
            <person name="McMahon K.D."/>
            <person name="Konstantinidis K.T."/>
            <person name="Eloe-Fadrosh E.A."/>
            <person name="Kyrpides N.C."/>
            <person name="Woyke T."/>
        </authorList>
    </citation>
    <scope>NUCLEOTIDE SEQUENCE</scope>
    <source>
        <strain evidence="5">GVMAG-S-ERX555997-44</strain>
    </source>
</reference>
<evidence type="ECO:0000259" key="4">
    <source>
        <dbReference type="PROSITE" id="PS50089"/>
    </source>
</evidence>
<dbReference type="SMART" id="SM00744">
    <property type="entry name" value="RINGv"/>
    <property type="match status" value="1"/>
</dbReference>
<dbReference type="SUPFAM" id="SSF57850">
    <property type="entry name" value="RING/U-box"/>
    <property type="match status" value="1"/>
</dbReference>
<dbReference type="GO" id="GO:0016567">
    <property type="term" value="P:protein ubiquitination"/>
    <property type="evidence" value="ECO:0007669"/>
    <property type="project" value="TreeGrafter"/>
</dbReference>
<evidence type="ECO:0000256" key="3">
    <source>
        <dbReference type="ARBA" id="ARBA00022833"/>
    </source>
</evidence>
<keyword evidence="2" id="KW-0863">Zinc-finger</keyword>
<dbReference type="PANTHER" id="PTHR45969">
    <property type="entry name" value="RING ZINC FINGER PROTEIN-RELATED"/>
    <property type="match status" value="1"/>
</dbReference>
<dbReference type="GO" id="GO:0008270">
    <property type="term" value="F:zinc ion binding"/>
    <property type="evidence" value="ECO:0007669"/>
    <property type="project" value="UniProtKB-KW"/>
</dbReference>
<evidence type="ECO:0000313" key="5">
    <source>
        <dbReference type="EMBL" id="QHT37427.1"/>
    </source>
</evidence>
<dbReference type="Pfam" id="PF13639">
    <property type="entry name" value="zf-RING_2"/>
    <property type="match status" value="1"/>
</dbReference>
<keyword evidence="1" id="KW-0479">Metal-binding</keyword>